<feature type="transmembrane region" description="Helical" evidence="6">
    <location>
        <begin position="205"/>
        <end position="223"/>
    </location>
</feature>
<dbReference type="RefSeq" id="WP_087133688.1">
    <property type="nucleotide sequence ID" value="NZ_FUKP01000022.1"/>
</dbReference>
<dbReference type="Proteomes" id="UP000196230">
    <property type="component" value="Unassembled WGS sequence"/>
</dbReference>
<evidence type="ECO:0000256" key="3">
    <source>
        <dbReference type="ARBA" id="ARBA00022692"/>
    </source>
</evidence>
<dbReference type="GO" id="GO:0015171">
    <property type="term" value="F:amino acid transmembrane transporter activity"/>
    <property type="evidence" value="ECO:0007669"/>
    <property type="project" value="TreeGrafter"/>
</dbReference>
<accession>A0A1R4IQB2</accession>
<comment type="subcellular location">
    <subcellularLocation>
        <location evidence="1">Cell membrane</location>
        <topology evidence="1">Multi-pass membrane protein</topology>
    </subcellularLocation>
</comment>
<feature type="transmembrane region" description="Helical" evidence="6">
    <location>
        <begin position="6"/>
        <end position="29"/>
    </location>
</feature>
<dbReference type="PANTHER" id="PTHR30086:SF20">
    <property type="entry name" value="ARGININE EXPORTER PROTEIN ARGO-RELATED"/>
    <property type="match status" value="1"/>
</dbReference>
<dbReference type="GO" id="GO:0005886">
    <property type="term" value="C:plasma membrane"/>
    <property type="evidence" value="ECO:0007669"/>
    <property type="project" value="UniProtKB-SubCell"/>
</dbReference>
<dbReference type="InterPro" id="IPR001123">
    <property type="entry name" value="LeuE-type"/>
</dbReference>
<dbReference type="PIRSF" id="PIRSF006324">
    <property type="entry name" value="LeuE"/>
    <property type="match status" value="1"/>
</dbReference>
<organism evidence="7 8">
    <name type="scientific">Micrococcus lylae</name>
    <dbReference type="NCBI Taxonomy" id="1273"/>
    <lineage>
        <taxon>Bacteria</taxon>
        <taxon>Bacillati</taxon>
        <taxon>Actinomycetota</taxon>
        <taxon>Actinomycetes</taxon>
        <taxon>Micrococcales</taxon>
        <taxon>Micrococcaceae</taxon>
        <taxon>Micrococcus</taxon>
    </lineage>
</organism>
<dbReference type="PANTHER" id="PTHR30086">
    <property type="entry name" value="ARGININE EXPORTER PROTEIN ARGO"/>
    <property type="match status" value="1"/>
</dbReference>
<evidence type="ECO:0000313" key="8">
    <source>
        <dbReference type="Proteomes" id="UP000196230"/>
    </source>
</evidence>
<feature type="transmembrane region" description="Helical" evidence="6">
    <location>
        <begin position="71"/>
        <end position="89"/>
    </location>
</feature>
<sequence length="227" mass="23448">MEYGQALLAFTGVALLLTVTPGLDMALVLRSALTRGHSHALVTGLGVCAGALIWGLAAAVGIAALLAASDLAYTALKAVGAAYLIWLGVSMIRATLRRGGQEPDPVTDMLETVPAGPGPAPAAAPAERLSRGSLRGFTTNLLNPKVGVFYLALIPQFMAQGVPAWLMGLSLAGVHAALTLVFFAVLIAAAHAFRRLLTGTRATDWIDRVTGGVLLLFGGLLLLDDAR</sequence>
<feature type="transmembrane region" description="Helical" evidence="6">
    <location>
        <begin position="41"/>
        <end position="65"/>
    </location>
</feature>
<reference evidence="7 8" key="1">
    <citation type="submission" date="2017-02" db="EMBL/GenBank/DDBJ databases">
        <authorList>
            <person name="Peterson S.W."/>
        </authorList>
    </citation>
    <scope>NUCLEOTIDE SEQUENCE [LARGE SCALE GENOMIC DNA]</scope>
    <source>
        <strain evidence="7 8">2B3F</strain>
    </source>
</reference>
<evidence type="ECO:0000256" key="5">
    <source>
        <dbReference type="ARBA" id="ARBA00023136"/>
    </source>
</evidence>
<gene>
    <name evidence="7" type="ORF">FM125_03840</name>
</gene>
<dbReference type="Pfam" id="PF01810">
    <property type="entry name" value="LysE"/>
    <property type="match status" value="1"/>
</dbReference>
<keyword evidence="5 6" id="KW-0472">Membrane</keyword>
<evidence type="ECO:0000256" key="2">
    <source>
        <dbReference type="ARBA" id="ARBA00022475"/>
    </source>
</evidence>
<name>A0A1R4IQB2_9MICC</name>
<keyword evidence="3 6" id="KW-0812">Transmembrane</keyword>
<evidence type="ECO:0000256" key="6">
    <source>
        <dbReference type="SAM" id="Phobius"/>
    </source>
</evidence>
<keyword evidence="2" id="KW-1003">Cell membrane</keyword>
<evidence type="ECO:0000313" key="7">
    <source>
        <dbReference type="EMBL" id="SJN21854.1"/>
    </source>
</evidence>
<dbReference type="EMBL" id="FUKP01000022">
    <property type="protein sequence ID" value="SJN21854.1"/>
    <property type="molecule type" value="Genomic_DNA"/>
</dbReference>
<feature type="transmembrane region" description="Helical" evidence="6">
    <location>
        <begin position="172"/>
        <end position="193"/>
    </location>
</feature>
<dbReference type="AlphaFoldDB" id="A0A1R4IQB2"/>
<evidence type="ECO:0000256" key="4">
    <source>
        <dbReference type="ARBA" id="ARBA00022989"/>
    </source>
</evidence>
<protein>
    <submittedName>
        <fullName evidence="7">LysE-family efflux protein</fullName>
    </submittedName>
</protein>
<proteinExistence type="predicted"/>
<evidence type="ECO:0000256" key="1">
    <source>
        <dbReference type="ARBA" id="ARBA00004651"/>
    </source>
</evidence>
<keyword evidence="4 6" id="KW-1133">Transmembrane helix</keyword>